<keyword evidence="9" id="KW-1185">Reference proteome</keyword>
<protein>
    <submittedName>
        <fullName evidence="8">TetR/AcrR family transcriptional regulator C-terminal domain-containing protein</fullName>
    </submittedName>
</protein>
<dbReference type="InterPro" id="IPR036271">
    <property type="entry name" value="Tet_transcr_reg_TetR-rel_C_sf"/>
</dbReference>
<comment type="caution">
    <text evidence="8">The sequence shown here is derived from an EMBL/GenBank/DDBJ whole genome shotgun (WGS) entry which is preliminary data.</text>
</comment>
<accession>A0ABW7ZBZ9</accession>
<dbReference type="InterPro" id="IPR001647">
    <property type="entry name" value="HTH_TetR"/>
</dbReference>
<name>A0ABW7ZBZ9_9ACTN</name>
<evidence type="ECO:0000256" key="4">
    <source>
        <dbReference type="ARBA" id="ARBA00023163"/>
    </source>
</evidence>
<sequence length="233" mass="25795">MTKGFSSVWTREGRSAKSTPGLSRDQIVRAALELLDAEGADGLSMRKLGAKLGAGATSIYWYVANKDELLELAYDEIWGEMVIADPEQVSWRYAAASFGKSMRQAILRHPWASRLIGRMPAIGPNALRATDRLRHAIAVAGFEGLEIDYAISTLTAYVFGMSIPETAFNEYLAKEEPDEEAMRAAVTQAMADYPEMVKRVEAYHNLDASQVREMSFDFGLYTVLDGLEARLVT</sequence>
<dbReference type="SUPFAM" id="SSF46689">
    <property type="entry name" value="Homeodomain-like"/>
    <property type="match status" value="1"/>
</dbReference>
<dbReference type="Pfam" id="PF00440">
    <property type="entry name" value="TetR_N"/>
    <property type="match status" value="1"/>
</dbReference>
<evidence type="ECO:0000256" key="1">
    <source>
        <dbReference type="ARBA" id="ARBA00022491"/>
    </source>
</evidence>
<dbReference type="PRINTS" id="PR00400">
    <property type="entry name" value="TETREPRESSOR"/>
</dbReference>
<evidence type="ECO:0000259" key="7">
    <source>
        <dbReference type="PROSITE" id="PS50977"/>
    </source>
</evidence>
<dbReference type="InterPro" id="IPR009057">
    <property type="entry name" value="Homeodomain-like_sf"/>
</dbReference>
<evidence type="ECO:0000313" key="9">
    <source>
        <dbReference type="Proteomes" id="UP001612741"/>
    </source>
</evidence>
<dbReference type="Pfam" id="PF02909">
    <property type="entry name" value="TetR_C_1"/>
    <property type="match status" value="1"/>
</dbReference>
<organism evidence="8 9">
    <name type="scientific">Nonomuraea typhae</name>
    <dbReference type="NCBI Taxonomy" id="2603600"/>
    <lineage>
        <taxon>Bacteria</taxon>
        <taxon>Bacillati</taxon>
        <taxon>Actinomycetota</taxon>
        <taxon>Actinomycetes</taxon>
        <taxon>Streptosporangiales</taxon>
        <taxon>Streptosporangiaceae</taxon>
        <taxon>Nonomuraea</taxon>
    </lineage>
</organism>
<evidence type="ECO:0000256" key="2">
    <source>
        <dbReference type="ARBA" id="ARBA00023015"/>
    </source>
</evidence>
<feature type="domain" description="HTH tetR-type" evidence="7">
    <location>
        <begin position="21"/>
        <end position="81"/>
    </location>
</feature>
<dbReference type="InterPro" id="IPR003012">
    <property type="entry name" value="Tet_transcr_reg_TetR"/>
</dbReference>
<reference evidence="8 9" key="1">
    <citation type="submission" date="2024-10" db="EMBL/GenBank/DDBJ databases">
        <title>The Natural Products Discovery Center: Release of the First 8490 Sequenced Strains for Exploring Actinobacteria Biosynthetic Diversity.</title>
        <authorList>
            <person name="Kalkreuter E."/>
            <person name="Kautsar S.A."/>
            <person name="Yang D."/>
            <person name="Bader C.D."/>
            <person name="Teijaro C.N."/>
            <person name="Fluegel L."/>
            <person name="Davis C.M."/>
            <person name="Simpson J.R."/>
            <person name="Lauterbach L."/>
            <person name="Steele A.D."/>
            <person name="Gui C."/>
            <person name="Meng S."/>
            <person name="Li G."/>
            <person name="Viehrig K."/>
            <person name="Ye F."/>
            <person name="Su P."/>
            <person name="Kiefer A.F."/>
            <person name="Nichols A."/>
            <person name="Cepeda A.J."/>
            <person name="Yan W."/>
            <person name="Fan B."/>
            <person name="Jiang Y."/>
            <person name="Adhikari A."/>
            <person name="Zheng C.-J."/>
            <person name="Schuster L."/>
            <person name="Cowan T.M."/>
            <person name="Smanski M.J."/>
            <person name="Chevrette M.G."/>
            <person name="De Carvalho L.P.S."/>
            <person name="Shen B."/>
        </authorList>
    </citation>
    <scope>NUCLEOTIDE SEQUENCE [LARGE SCALE GENOMIC DNA]</scope>
    <source>
        <strain evidence="8 9">NPDC050545</strain>
    </source>
</reference>
<dbReference type="Proteomes" id="UP001612741">
    <property type="component" value="Unassembled WGS sequence"/>
</dbReference>
<gene>
    <name evidence="8" type="ORF">ACIBG2_50520</name>
</gene>
<proteinExistence type="predicted"/>
<keyword evidence="3 5" id="KW-0238">DNA-binding</keyword>
<evidence type="ECO:0000313" key="8">
    <source>
        <dbReference type="EMBL" id="MFI6505692.1"/>
    </source>
</evidence>
<dbReference type="Gene3D" id="1.10.357.10">
    <property type="entry name" value="Tetracycline Repressor, domain 2"/>
    <property type="match status" value="1"/>
</dbReference>
<dbReference type="EMBL" id="JBITGY010000022">
    <property type="protein sequence ID" value="MFI6505692.1"/>
    <property type="molecule type" value="Genomic_DNA"/>
</dbReference>
<dbReference type="InterPro" id="IPR050109">
    <property type="entry name" value="HTH-type_TetR-like_transc_reg"/>
</dbReference>
<keyword evidence="2" id="KW-0805">Transcription regulation</keyword>
<keyword evidence="1" id="KW-0678">Repressor</keyword>
<dbReference type="Gene3D" id="1.10.10.60">
    <property type="entry name" value="Homeodomain-like"/>
    <property type="match status" value="1"/>
</dbReference>
<dbReference type="PANTHER" id="PTHR30055">
    <property type="entry name" value="HTH-TYPE TRANSCRIPTIONAL REGULATOR RUTR"/>
    <property type="match status" value="1"/>
</dbReference>
<dbReference type="SUPFAM" id="SSF48498">
    <property type="entry name" value="Tetracyclin repressor-like, C-terminal domain"/>
    <property type="match status" value="1"/>
</dbReference>
<dbReference type="PROSITE" id="PS50977">
    <property type="entry name" value="HTH_TETR_2"/>
    <property type="match status" value="1"/>
</dbReference>
<dbReference type="InterPro" id="IPR004111">
    <property type="entry name" value="Repressor_TetR_C"/>
</dbReference>
<dbReference type="RefSeq" id="WP_397092008.1">
    <property type="nucleotide sequence ID" value="NZ_JBITGY010000022.1"/>
</dbReference>
<evidence type="ECO:0000256" key="3">
    <source>
        <dbReference type="ARBA" id="ARBA00023125"/>
    </source>
</evidence>
<feature type="DNA-binding region" description="H-T-H motif" evidence="5">
    <location>
        <begin position="44"/>
        <end position="63"/>
    </location>
</feature>
<dbReference type="PANTHER" id="PTHR30055:SF151">
    <property type="entry name" value="TRANSCRIPTIONAL REGULATORY PROTEIN"/>
    <property type="match status" value="1"/>
</dbReference>
<dbReference type="PRINTS" id="PR00455">
    <property type="entry name" value="HTHTETR"/>
</dbReference>
<feature type="region of interest" description="Disordered" evidence="6">
    <location>
        <begin position="1"/>
        <end position="21"/>
    </location>
</feature>
<keyword evidence="4" id="KW-0804">Transcription</keyword>
<evidence type="ECO:0000256" key="5">
    <source>
        <dbReference type="PROSITE-ProRule" id="PRU00335"/>
    </source>
</evidence>
<evidence type="ECO:0000256" key="6">
    <source>
        <dbReference type="SAM" id="MobiDB-lite"/>
    </source>
</evidence>